<dbReference type="Proteomes" id="UP001161160">
    <property type="component" value="Unassembled WGS sequence"/>
</dbReference>
<accession>A0AA43M939</accession>
<organism evidence="3 4">
    <name type="scientific">Polynucleobacter sphagniphilus</name>
    <dbReference type="NCBI Taxonomy" id="1743169"/>
    <lineage>
        <taxon>Bacteria</taxon>
        <taxon>Pseudomonadati</taxon>
        <taxon>Pseudomonadota</taxon>
        <taxon>Betaproteobacteria</taxon>
        <taxon>Burkholderiales</taxon>
        <taxon>Burkholderiaceae</taxon>
        <taxon>Polynucleobacter</taxon>
    </lineage>
</organism>
<comment type="similarity">
    <text evidence="1 2">Belongs to the Iojap/RsfS family.</text>
</comment>
<dbReference type="HAMAP" id="MF_01477">
    <property type="entry name" value="Iojap_RsfS"/>
    <property type="match status" value="1"/>
</dbReference>
<dbReference type="GO" id="GO:0090071">
    <property type="term" value="P:negative regulation of ribosome biogenesis"/>
    <property type="evidence" value="ECO:0007669"/>
    <property type="project" value="UniProtKB-UniRule"/>
</dbReference>
<dbReference type="Gene3D" id="3.30.460.10">
    <property type="entry name" value="Beta Polymerase, domain 2"/>
    <property type="match status" value="1"/>
</dbReference>
<evidence type="ECO:0000256" key="2">
    <source>
        <dbReference type="HAMAP-Rule" id="MF_01477"/>
    </source>
</evidence>
<dbReference type="GO" id="GO:0042256">
    <property type="term" value="P:cytosolic ribosome assembly"/>
    <property type="evidence" value="ECO:0007669"/>
    <property type="project" value="UniProtKB-UniRule"/>
</dbReference>
<proteinExistence type="inferred from homology"/>
<reference evidence="3" key="1">
    <citation type="submission" date="2023-04" db="EMBL/GenBank/DDBJ databases">
        <title>Genome Encyclopedia of Bacteria and Archaea VI: Functional Genomics of Type Strains.</title>
        <authorList>
            <person name="Whitman W."/>
        </authorList>
    </citation>
    <scope>NUCLEOTIDE SEQUENCE</scope>
    <source>
        <strain evidence="3">Enz.4-51</strain>
    </source>
</reference>
<protein>
    <recommendedName>
        <fullName evidence="2">Ribosomal silencing factor RsfS</fullName>
    </recommendedName>
</protein>
<dbReference type="GO" id="GO:0043023">
    <property type="term" value="F:ribosomal large subunit binding"/>
    <property type="evidence" value="ECO:0007669"/>
    <property type="project" value="TreeGrafter"/>
</dbReference>
<dbReference type="NCBIfam" id="TIGR00090">
    <property type="entry name" value="rsfS_iojap_ybeB"/>
    <property type="match status" value="1"/>
</dbReference>
<dbReference type="Pfam" id="PF02410">
    <property type="entry name" value="RsfS"/>
    <property type="match status" value="1"/>
</dbReference>
<comment type="function">
    <text evidence="2">Functions as a ribosomal silencing factor. Interacts with ribosomal protein uL14 (rplN), blocking formation of intersubunit bridge B8. Prevents association of the 30S and 50S ribosomal subunits and the formation of functional ribosomes, thus repressing translation.</text>
</comment>
<dbReference type="PANTHER" id="PTHR21043:SF0">
    <property type="entry name" value="MITOCHONDRIAL ASSEMBLY OF RIBOSOMAL LARGE SUBUNIT PROTEIN 1"/>
    <property type="match status" value="1"/>
</dbReference>
<comment type="subunit">
    <text evidence="2">Interacts with ribosomal protein uL14 (rplN).</text>
</comment>
<dbReference type="InterPro" id="IPR004394">
    <property type="entry name" value="Iojap/RsfS/C7orf30"/>
</dbReference>
<keyword evidence="2" id="KW-0963">Cytoplasm</keyword>
<name>A0AA43M939_9BURK</name>
<evidence type="ECO:0000313" key="4">
    <source>
        <dbReference type="Proteomes" id="UP001161160"/>
    </source>
</evidence>
<dbReference type="EMBL" id="JARXYA010000008">
    <property type="protein sequence ID" value="MDH6504448.1"/>
    <property type="molecule type" value="Genomic_DNA"/>
</dbReference>
<dbReference type="PANTHER" id="PTHR21043">
    <property type="entry name" value="IOJAP SUPERFAMILY ORTHOLOG"/>
    <property type="match status" value="1"/>
</dbReference>
<keyword evidence="2" id="KW-0678">Repressor</keyword>
<evidence type="ECO:0000256" key="1">
    <source>
        <dbReference type="ARBA" id="ARBA00010574"/>
    </source>
</evidence>
<comment type="caution">
    <text evidence="3">The sequence shown here is derived from an EMBL/GenBank/DDBJ whole genome shotgun (WGS) entry which is preliminary data.</text>
</comment>
<gene>
    <name evidence="2" type="primary">rsfS</name>
    <name evidence="3" type="ORF">M2127_001768</name>
</gene>
<sequence>MELRKLQRVIIDALEDVKAQDIRVYDTTKLSELFDRVIIATGSSNRQTRSLAMSVKEDVNAKGGEVISVEGLETGEWVLVDCGDIVVHILQPMLRSYYQLEGMWGAKPVRVKLAGEKGLVKASESNDEDDD</sequence>
<keyword evidence="2" id="KW-0810">Translation regulation</keyword>
<comment type="subcellular location">
    <subcellularLocation>
        <location evidence="2">Cytoplasm</location>
    </subcellularLocation>
</comment>
<evidence type="ECO:0000313" key="3">
    <source>
        <dbReference type="EMBL" id="MDH6504448.1"/>
    </source>
</evidence>
<keyword evidence="4" id="KW-1185">Reference proteome</keyword>
<dbReference type="SUPFAM" id="SSF81301">
    <property type="entry name" value="Nucleotidyltransferase"/>
    <property type="match status" value="1"/>
</dbReference>
<dbReference type="GO" id="GO:0017148">
    <property type="term" value="P:negative regulation of translation"/>
    <property type="evidence" value="ECO:0007669"/>
    <property type="project" value="UniProtKB-UniRule"/>
</dbReference>
<dbReference type="AlphaFoldDB" id="A0AA43M939"/>
<dbReference type="InterPro" id="IPR043519">
    <property type="entry name" value="NT_sf"/>
</dbReference>
<dbReference type="GO" id="GO:0005737">
    <property type="term" value="C:cytoplasm"/>
    <property type="evidence" value="ECO:0007669"/>
    <property type="project" value="UniProtKB-SubCell"/>
</dbReference>